<reference evidence="3" key="1">
    <citation type="submission" date="2016-10" db="EMBL/GenBank/DDBJ databases">
        <authorList>
            <person name="Varghese N."/>
            <person name="Submissions S."/>
        </authorList>
    </citation>
    <scope>NUCLEOTIDE SEQUENCE [LARGE SCALE GENOMIC DNA]</scope>
    <source>
        <strain evidence="3">DSM 16471</strain>
    </source>
</reference>
<protein>
    <submittedName>
        <fullName evidence="2">Uncharacterized protein</fullName>
    </submittedName>
</protein>
<proteinExistence type="predicted"/>
<feature type="transmembrane region" description="Helical" evidence="1">
    <location>
        <begin position="83"/>
        <end position="100"/>
    </location>
</feature>
<keyword evidence="3" id="KW-1185">Reference proteome</keyword>
<sequence>MMNLKLYVKKNWSSLIANGLMFWILIMIFALFALLQKDGHIMKFSENQNQIYSTLWQPIYEAGMILVTGLFIMRIVKYFKKDIVVIIIGVLTILIYYWKMKIGGIS</sequence>
<keyword evidence="1" id="KW-0472">Membrane</keyword>
<dbReference type="EMBL" id="FNZN01000001">
    <property type="protein sequence ID" value="SEK37983.1"/>
    <property type="molecule type" value="Genomic_DNA"/>
</dbReference>
<keyword evidence="1" id="KW-0812">Transmembrane</keyword>
<evidence type="ECO:0000256" key="1">
    <source>
        <dbReference type="SAM" id="Phobius"/>
    </source>
</evidence>
<evidence type="ECO:0000313" key="3">
    <source>
        <dbReference type="Proteomes" id="UP000198990"/>
    </source>
</evidence>
<gene>
    <name evidence="2" type="ORF">SAMN04488008_101372</name>
</gene>
<feature type="transmembrane region" description="Helical" evidence="1">
    <location>
        <begin position="55"/>
        <end position="76"/>
    </location>
</feature>
<keyword evidence="1" id="KW-1133">Transmembrane helix</keyword>
<dbReference type="Proteomes" id="UP000198990">
    <property type="component" value="Unassembled WGS sequence"/>
</dbReference>
<name>A0A1H7GIH5_9FLAO</name>
<dbReference type="STRING" id="228957.SAMN04488008_101372"/>
<dbReference type="RefSeq" id="WP_091619146.1">
    <property type="nucleotide sequence ID" value="NZ_FNZN01000001.1"/>
</dbReference>
<feature type="transmembrane region" description="Helical" evidence="1">
    <location>
        <begin position="12"/>
        <end position="35"/>
    </location>
</feature>
<evidence type="ECO:0000313" key="2">
    <source>
        <dbReference type="EMBL" id="SEK37983.1"/>
    </source>
</evidence>
<accession>A0A1H7GIH5</accession>
<organism evidence="2 3">
    <name type="scientific">Maribacter orientalis</name>
    <dbReference type="NCBI Taxonomy" id="228957"/>
    <lineage>
        <taxon>Bacteria</taxon>
        <taxon>Pseudomonadati</taxon>
        <taxon>Bacteroidota</taxon>
        <taxon>Flavobacteriia</taxon>
        <taxon>Flavobacteriales</taxon>
        <taxon>Flavobacteriaceae</taxon>
        <taxon>Maribacter</taxon>
    </lineage>
</organism>
<dbReference type="AlphaFoldDB" id="A0A1H7GIH5"/>